<dbReference type="EMBL" id="AP025592">
    <property type="protein sequence ID" value="BDG07890.1"/>
    <property type="molecule type" value="Genomic_DNA"/>
</dbReference>
<dbReference type="InterPro" id="IPR009078">
    <property type="entry name" value="Ferritin-like_SF"/>
</dbReference>
<name>A0ABM7X7W8_9BACT</name>
<evidence type="ECO:0000313" key="3">
    <source>
        <dbReference type="Proteomes" id="UP001162734"/>
    </source>
</evidence>
<protein>
    <recommendedName>
        <fullName evidence="1">Ferritin/DPS domain-containing protein</fullName>
    </recommendedName>
</protein>
<sequence length="181" mass="20136">METGLESVERVDFGALSLQDALDLAILMEEEARGRYELFARTVGGRYAGDASEMCRMMAGNEAKHGAQLAERRQALFGAAPARLSPDQLDDVEAPDLGRPRVFMSARQLMRVALDSERKAEAFFRSALPHVRDPGVRELFLELAAEEKRHQVLVESWIERLPRGPDLEDEDADEPGTDPGN</sequence>
<dbReference type="RefSeq" id="WP_248344872.1">
    <property type="nucleotide sequence ID" value="NZ_AP025592.1"/>
</dbReference>
<proteinExistence type="predicted"/>
<dbReference type="Pfam" id="PF00210">
    <property type="entry name" value="Ferritin"/>
    <property type="match status" value="1"/>
</dbReference>
<dbReference type="Gene3D" id="1.20.1260.10">
    <property type="match status" value="1"/>
</dbReference>
<dbReference type="Proteomes" id="UP001162734">
    <property type="component" value="Chromosome"/>
</dbReference>
<dbReference type="InterPro" id="IPR008331">
    <property type="entry name" value="Ferritin_DPS_dom"/>
</dbReference>
<dbReference type="CDD" id="cd01045">
    <property type="entry name" value="Ferritin_like_AB"/>
    <property type="match status" value="1"/>
</dbReference>
<feature type="domain" description="Ferritin/DPS" evidence="1">
    <location>
        <begin position="31"/>
        <end position="163"/>
    </location>
</feature>
<gene>
    <name evidence="2" type="ORF">AMPC_10030</name>
</gene>
<evidence type="ECO:0000259" key="1">
    <source>
        <dbReference type="Pfam" id="PF00210"/>
    </source>
</evidence>
<dbReference type="InterPro" id="IPR012347">
    <property type="entry name" value="Ferritin-like"/>
</dbReference>
<accession>A0ABM7X7W8</accession>
<reference evidence="3" key="1">
    <citation type="journal article" date="2022" name="Int. J. Syst. Evol. Microbiol.">
        <title>Anaeromyxobacter oryzae sp. nov., Anaeromyxobacter diazotrophicus sp. nov. and Anaeromyxobacter paludicola sp. nov., isolated from paddy soils.</title>
        <authorList>
            <person name="Itoh H."/>
            <person name="Xu Z."/>
            <person name="Mise K."/>
            <person name="Masuda Y."/>
            <person name="Ushijima N."/>
            <person name="Hayakawa C."/>
            <person name="Shiratori Y."/>
            <person name="Senoo K."/>
        </authorList>
    </citation>
    <scope>NUCLEOTIDE SEQUENCE [LARGE SCALE GENOMIC DNA]</scope>
    <source>
        <strain evidence="3">Red630</strain>
    </source>
</reference>
<dbReference type="SUPFAM" id="SSF47240">
    <property type="entry name" value="Ferritin-like"/>
    <property type="match status" value="1"/>
</dbReference>
<organism evidence="2 3">
    <name type="scientific">Anaeromyxobacter paludicola</name>
    <dbReference type="NCBI Taxonomy" id="2918171"/>
    <lineage>
        <taxon>Bacteria</taxon>
        <taxon>Pseudomonadati</taxon>
        <taxon>Myxococcota</taxon>
        <taxon>Myxococcia</taxon>
        <taxon>Myxococcales</taxon>
        <taxon>Cystobacterineae</taxon>
        <taxon>Anaeromyxobacteraceae</taxon>
        <taxon>Anaeromyxobacter</taxon>
    </lineage>
</organism>
<evidence type="ECO:0000313" key="2">
    <source>
        <dbReference type="EMBL" id="BDG07890.1"/>
    </source>
</evidence>
<keyword evidence="3" id="KW-1185">Reference proteome</keyword>